<proteinExistence type="predicted"/>
<dbReference type="Proteomes" id="UP000299102">
    <property type="component" value="Unassembled WGS sequence"/>
</dbReference>
<dbReference type="AlphaFoldDB" id="A0A4C1ZFZ9"/>
<accession>A0A4C1ZFZ9</accession>
<feature type="region of interest" description="Disordered" evidence="1">
    <location>
        <begin position="24"/>
        <end position="54"/>
    </location>
</feature>
<reference evidence="2 3" key="1">
    <citation type="journal article" date="2019" name="Commun. Biol.">
        <title>The bagworm genome reveals a unique fibroin gene that provides high tensile strength.</title>
        <authorList>
            <person name="Kono N."/>
            <person name="Nakamura H."/>
            <person name="Ohtoshi R."/>
            <person name="Tomita M."/>
            <person name="Numata K."/>
            <person name="Arakawa K."/>
        </authorList>
    </citation>
    <scope>NUCLEOTIDE SEQUENCE [LARGE SCALE GENOMIC DNA]</scope>
</reference>
<gene>
    <name evidence="2" type="ORF">EVAR_62147_1</name>
</gene>
<protein>
    <submittedName>
        <fullName evidence="2">Uncharacterized protein</fullName>
    </submittedName>
</protein>
<sequence length="191" mass="20603">MTSYTTDHAVFISYAAHSRAIGPRLRDSSPRRLATAPLRRPPPPAGRPPCPLPAGSPVSDVMDRNFPLNWKSERLPRAPLVKQPALRPYIFDSSRSREIQIFGFDSMWGSKNIRGLGSHCVVVTPALTACNVSSKPPGAQCVKSRVFAVYSVITGPGGAQARAPPSPLNRFLGVPLPLQPPLMASKETELG</sequence>
<organism evidence="2 3">
    <name type="scientific">Eumeta variegata</name>
    <name type="common">Bagworm moth</name>
    <name type="synonym">Eumeta japonica</name>
    <dbReference type="NCBI Taxonomy" id="151549"/>
    <lineage>
        <taxon>Eukaryota</taxon>
        <taxon>Metazoa</taxon>
        <taxon>Ecdysozoa</taxon>
        <taxon>Arthropoda</taxon>
        <taxon>Hexapoda</taxon>
        <taxon>Insecta</taxon>
        <taxon>Pterygota</taxon>
        <taxon>Neoptera</taxon>
        <taxon>Endopterygota</taxon>
        <taxon>Lepidoptera</taxon>
        <taxon>Glossata</taxon>
        <taxon>Ditrysia</taxon>
        <taxon>Tineoidea</taxon>
        <taxon>Psychidae</taxon>
        <taxon>Oiketicinae</taxon>
        <taxon>Eumeta</taxon>
    </lineage>
</organism>
<evidence type="ECO:0000313" key="2">
    <source>
        <dbReference type="EMBL" id="GBP86718.1"/>
    </source>
</evidence>
<dbReference type="EMBL" id="BGZK01001811">
    <property type="protein sequence ID" value="GBP86718.1"/>
    <property type="molecule type" value="Genomic_DNA"/>
</dbReference>
<evidence type="ECO:0000256" key="1">
    <source>
        <dbReference type="SAM" id="MobiDB-lite"/>
    </source>
</evidence>
<keyword evidence="3" id="KW-1185">Reference proteome</keyword>
<feature type="compositionally biased region" description="Pro residues" evidence="1">
    <location>
        <begin position="39"/>
        <end position="54"/>
    </location>
</feature>
<name>A0A4C1ZFZ9_EUMVA</name>
<comment type="caution">
    <text evidence="2">The sequence shown here is derived from an EMBL/GenBank/DDBJ whole genome shotgun (WGS) entry which is preliminary data.</text>
</comment>
<evidence type="ECO:0000313" key="3">
    <source>
        <dbReference type="Proteomes" id="UP000299102"/>
    </source>
</evidence>